<feature type="compositionally biased region" description="Low complexity" evidence="7">
    <location>
        <begin position="773"/>
        <end position="787"/>
    </location>
</feature>
<dbReference type="PANTHER" id="PTHR10665">
    <property type="entry name" value="RECOMBINING BINDING PROTEIN SUPPRESSOR OF HAIRLESS"/>
    <property type="match status" value="1"/>
</dbReference>
<feature type="compositionally biased region" description="Low complexity" evidence="7">
    <location>
        <begin position="1096"/>
        <end position="1115"/>
    </location>
</feature>
<feature type="compositionally biased region" description="Low complexity" evidence="7">
    <location>
        <begin position="1061"/>
        <end position="1071"/>
    </location>
</feature>
<reference evidence="10 11" key="1">
    <citation type="journal article" date="2013" name="Plant Cell">
        <title>The transition from a phytopathogenic smut ancestor to an anamorphic biocontrol agent deciphered by comparative whole-genome analysis.</title>
        <authorList>
            <person name="Lefebvre F."/>
            <person name="Joly D.L."/>
            <person name="Labbe C."/>
            <person name="Teichmann B."/>
            <person name="Linning R."/>
            <person name="Belzile F."/>
            <person name="Bakkeren G."/>
            <person name="Belanger R.R."/>
        </authorList>
    </citation>
    <scope>NUCLEOTIDE SEQUENCE [LARGE SCALE GENOMIC DNA]</scope>
    <source>
        <strain evidence="10 11">PF-1</strain>
    </source>
</reference>
<feature type="compositionally biased region" description="Low complexity" evidence="7">
    <location>
        <begin position="197"/>
        <end position="207"/>
    </location>
</feature>
<feature type="region of interest" description="Disordered" evidence="7">
    <location>
        <begin position="165"/>
        <end position="211"/>
    </location>
</feature>
<dbReference type="GO" id="GO:0005634">
    <property type="term" value="C:nucleus"/>
    <property type="evidence" value="ECO:0007669"/>
    <property type="project" value="UniProtKB-SubCell"/>
</dbReference>
<evidence type="ECO:0000259" key="8">
    <source>
        <dbReference type="SMART" id="SM01267"/>
    </source>
</evidence>
<dbReference type="SMART" id="SM01267">
    <property type="entry name" value="LAG1_DNAbind"/>
    <property type="match status" value="1"/>
</dbReference>
<dbReference type="EMBL" id="KE361629">
    <property type="protein sequence ID" value="EPQ29793.1"/>
    <property type="molecule type" value="Genomic_DNA"/>
</dbReference>
<dbReference type="OrthoDB" id="5600360at2759"/>
<feature type="region of interest" description="Disordered" evidence="7">
    <location>
        <begin position="1"/>
        <end position="38"/>
    </location>
</feature>
<dbReference type="GeneID" id="19316586"/>
<accession>A0A061HB07</accession>
<evidence type="ECO:0000256" key="2">
    <source>
        <dbReference type="ARBA" id="ARBA00009704"/>
    </source>
</evidence>
<feature type="region of interest" description="Disordered" evidence="7">
    <location>
        <begin position="82"/>
        <end position="106"/>
    </location>
</feature>
<keyword evidence="4" id="KW-0238">DNA-binding</keyword>
<dbReference type="eggNOG" id="KOG3743">
    <property type="taxonomic scope" value="Eukaryota"/>
</dbReference>
<evidence type="ECO:0000256" key="6">
    <source>
        <dbReference type="ARBA" id="ARBA00023242"/>
    </source>
</evidence>
<feature type="compositionally biased region" description="Low complexity" evidence="7">
    <location>
        <begin position="319"/>
        <end position="334"/>
    </location>
</feature>
<name>A0A061HB07_9BASI</name>
<feature type="domain" description="RBP-J/Cbf11/Cbf12 DNA binding" evidence="8">
    <location>
        <begin position="417"/>
        <end position="626"/>
    </location>
</feature>
<dbReference type="RefSeq" id="XP_007878174.1">
    <property type="nucleotide sequence ID" value="XM_007879983.1"/>
</dbReference>
<dbReference type="InterPro" id="IPR040159">
    <property type="entry name" value="CLS_fam"/>
</dbReference>
<proteinExistence type="inferred from homology"/>
<evidence type="ECO:0000313" key="10">
    <source>
        <dbReference type="EMBL" id="EPQ29793.1"/>
    </source>
</evidence>
<evidence type="ECO:0000256" key="1">
    <source>
        <dbReference type="ARBA" id="ARBA00004123"/>
    </source>
</evidence>
<evidence type="ECO:0000313" key="11">
    <source>
        <dbReference type="Proteomes" id="UP000053664"/>
    </source>
</evidence>
<comment type="similarity">
    <text evidence="2">Belongs to the Su(H) family.</text>
</comment>
<protein>
    <submittedName>
        <fullName evidence="10">Uncharacterized protein</fullName>
    </submittedName>
</protein>
<feature type="compositionally biased region" description="Pro residues" evidence="7">
    <location>
        <begin position="306"/>
        <end position="318"/>
    </location>
</feature>
<dbReference type="Pfam" id="PF09270">
    <property type="entry name" value="BTD"/>
    <property type="match status" value="1"/>
</dbReference>
<feature type="compositionally biased region" description="Low complexity" evidence="7">
    <location>
        <begin position="236"/>
        <end position="254"/>
    </location>
</feature>
<feature type="compositionally biased region" description="Low complexity" evidence="7">
    <location>
        <begin position="165"/>
        <end position="179"/>
    </location>
</feature>
<keyword evidence="6" id="KW-0539">Nucleus</keyword>
<dbReference type="SMART" id="SM01268">
    <property type="entry name" value="BTD"/>
    <property type="match status" value="1"/>
</dbReference>
<evidence type="ECO:0000259" key="9">
    <source>
        <dbReference type="SMART" id="SM01268"/>
    </source>
</evidence>
<dbReference type="GO" id="GO:0001228">
    <property type="term" value="F:DNA-binding transcription activator activity, RNA polymerase II-specific"/>
    <property type="evidence" value="ECO:0007669"/>
    <property type="project" value="InterPro"/>
</dbReference>
<dbReference type="AlphaFoldDB" id="A0A061HB07"/>
<dbReference type="InterPro" id="IPR015351">
    <property type="entry name" value="RBP-J/Cbf11/Cbf12_DNA-bd"/>
</dbReference>
<organism evidence="10 11">
    <name type="scientific">Pseudozyma flocculosa PF-1</name>
    <dbReference type="NCBI Taxonomy" id="1277687"/>
    <lineage>
        <taxon>Eukaryota</taxon>
        <taxon>Fungi</taxon>
        <taxon>Dikarya</taxon>
        <taxon>Basidiomycota</taxon>
        <taxon>Ustilaginomycotina</taxon>
        <taxon>Ustilaginomycetes</taxon>
        <taxon>Ustilaginales</taxon>
        <taxon>Ustilaginaceae</taxon>
        <taxon>Pseudozyma</taxon>
    </lineage>
</organism>
<feature type="domain" description="Beta-trefoil DNA-binding" evidence="9">
    <location>
        <begin position="627"/>
        <end position="806"/>
    </location>
</feature>
<sequence length="1190" mass="122886">MTSDPAQVQKDPPPQPPPPPSGSDPNIDHNAPSLDALAGLPSIDSSSIEFLLPPSLNFGDTTGSTSLDEQIQAFTAGLANTLGASNDAGHDASSSHPSASVAGTAGDALARAQTASDASDPLAEYLSAMPSMDATALATPHEGLDPEGHDANAAVESLLASLGQLSQQNHQSQQQGHFQPAPPSTHQALPENPPAPSSATPSDALDPTSPGYIDALLAEASRSAFAAVQSAAAAAAGPSQQPAPPAAASSETSAEPVSKDLFPSAGDTDASINASLQQFMASLQAKVTSSLAEDTPEQSHQATPELPAPAPTPVPAPAPATATPAAASPISTPSKPKPKPKLPKPAKAAAPLRPVPVPPTKRILGKRKHREIGPVERRNRVERALTTYLRDIDPLVKPGLVTGPILSPNVGTTKMTTVRCTHASVAQKSYGSEKRFLNPPPIVHVIGPLRRYADWGPAVATSQSAPKHEAGPQSGDQFECGLSMLVKGETDELFSNEQIATLDRSFETKVKSLYVTPTGRSKSFRLQLNLLRSTSPESYAASLPPAKRLKLASSPSMPGTIPGNAVDSMAAVIAALQQGHPSPDKQNANDHLSRLPGGLSWVSFESAPVTIVSKSSKKTVKPRSSSAQISNGSMISLFNRINSQTARTKYAHTANDGRLTAQSQEWSAYRVTLVSRPPQADLAGAEEGSVTYGSTIILTDITSGASTDPLVVCKVDKGEVMLPQIDPPAEIGLAGSGMRSRRIPVNIDLRGGAFATDNGPVSMLAAQKKDGQSGAASGPAGANGKPSTTAANDASSTPSASGGAAAGAGTSSSGRSVGEDLNVYGPVGQLQKVALMRFVPRSETDRIYGDSEHLESDFTSPRSYLCAVPPERWKAKAPPEAVGQEPLATSYVNAHTNGLDSPMLVDDLAPFDHHSDGDGNSLTFVSPKTKVVAKEHGPGMKVVDEVDDTFAWSVIGVSRFEFSFFDTSATEASKDEGPSEVPIGPFPLITSMPTYDQHTHTLSFTVANFVVPRAVGGLLDLGAGGGGSGGSEAKVPLEVWIGPLGPCSCQHSPVAPPTTPNTPSAAAAAAAGEEGSEMLVSVKLPPVEKMLTLVQSSSSSSSATTTDRTTQPTAAGAAEVPAHFLLPLVFVKDSDGTAFHSGRHVVCEDLVQLMHAAGHEADAETLCQLGFGLGQIAGPPKVGAWSVRII</sequence>
<feature type="compositionally biased region" description="Low complexity" evidence="7">
    <location>
        <begin position="794"/>
        <end position="816"/>
    </location>
</feature>
<dbReference type="SUPFAM" id="SSF110217">
    <property type="entry name" value="DNA-binding protein LAG-1 (CSL)"/>
    <property type="match status" value="1"/>
</dbReference>
<comment type="subcellular location">
    <subcellularLocation>
        <location evidence="1">Nucleus</location>
    </subcellularLocation>
</comment>
<feature type="region of interest" description="Disordered" evidence="7">
    <location>
        <begin position="767"/>
        <end position="817"/>
    </location>
</feature>
<dbReference type="Gene3D" id="2.80.10.50">
    <property type="match status" value="1"/>
</dbReference>
<evidence type="ECO:0000256" key="5">
    <source>
        <dbReference type="ARBA" id="ARBA00023163"/>
    </source>
</evidence>
<dbReference type="Proteomes" id="UP000053664">
    <property type="component" value="Unassembled WGS sequence"/>
</dbReference>
<evidence type="ECO:0000256" key="4">
    <source>
        <dbReference type="ARBA" id="ARBA00023125"/>
    </source>
</evidence>
<evidence type="ECO:0000256" key="7">
    <source>
        <dbReference type="SAM" id="MobiDB-lite"/>
    </source>
</evidence>
<evidence type="ECO:0000256" key="3">
    <source>
        <dbReference type="ARBA" id="ARBA00023015"/>
    </source>
</evidence>
<dbReference type="Pfam" id="PF09271">
    <property type="entry name" value="LAG1-DNAbind"/>
    <property type="match status" value="1"/>
</dbReference>
<dbReference type="InterPro" id="IPR036358">
    <property type="entry name" value="BTD_sf"/>
</dbReference>
<feature type="region of interest" description="Disordered" evidence="7">
    <location>
        <begin position="236"/>
        <end position="269"/>
    </location>
</feature>
<keyword evidence="5" id="KW-0804">Transcription</keyword>
<gene>
    <name evidence="10" type="ORF">PFL1_02466</name>
</gene>
<dbReference type="GO" id="GO:0000978">
    <property type="term" value="F:RNA polymerase II cis-regulatory region sequence-specific DNA binding"/>
    <property type="evidence" value="ECO:0007669"/>
    <property type="project" value="InterPro"/>
</dbReference>
<dbReference type="HOGENOM" id="CLU_285623_0_0_1"/>
<dbReference type="InterPro" id="IPR008967">
    <property type="entry name" value="p53-like_TF_DNA-bd_sf"/>
</dbReference>
<dbReference type="KEGG" id="pfp:PFL1_02466"/>
<feature type="compositionally biased region" description="Pro residues" evidence="7">
    <location>
        <begin position="11"/>
        <end position="22"/>
    </location>
</feature>
<feature type="region of interest" description="Disordered" evidence="7">
    <location>
        <begin position="1052"/>
        <end position="1072"/>
    </location>
</feature>
<feature type="region of interest" description="Disordered" evidence="7">
    <location>
        <begin position="287"/>
        <end position="361"/>
    </location>
</feature>
<dbReference type="InterPro" id="IPR015350">
    <property type="entry name" value="Beta-trefoil_DNA-bd_dom"/>
</dbReference>
<feature type="region of interest" description="Disordered" evidence="7">
    <location>
        <begin position="1094"/>
        <end position="1115"/>
    </location>
</feature>
<dbReference type="SUPFAM" id="SSF49417">
    <property type="entry name" value="p53-like transcription factors"/>
    <property type="match status" value="1"/>
</dbReference>
<keyword evidence="3" id="KW-0805">Transcription regulation</keyword>